<protein>
    <submittedName>
        <fullName evidence="3">Aryl-alcohol dehydrogenase-like predicted oxidoreductase</fullName>
    </submittedName>
</protein>
<accession>A0A3N1KP97</accession>
<dbReference type="PRINTS" id="PR00069">
    <property type="entry name" value="ALDKETRDTASE"/>
</dbReference>
<sequence length="314" mass="34561">MEIRNLGTSGLLVSVVGLGCNNFGGRIDLEASRKVVDRAIDLGITLFDTADIYGNRGGSETCLGEILGSRRKDIVLATKFGMEMSDDGVLVGGARRYIMRAVEDSLRRLKTDWIDLYQLHRPDPRTPIEETLRALDDLIHQGKVRYVGCSNLPGWQVADAQWTALHNGINGFVSCQDEYSLVVRGIDKELIPAARRFGMGLLPFFPLASGLLTGKYKRNAELPAGARLTVTQRLADRYMTDANWGIVQQLGDFAAARGHTMLELAFSWLARRPPVSSVIAGATKPEQLDQNVKAVDWNLTAEDMAEIDRITGQA</sequence>
<evidence type="ECO:0000313" key="4">
    <source>
        <dbReference type="Proteomes" id="UP000278222"/>
    </source>
</evidence>
<dbReference type="GO" id="GO:0016491">
    <property type="term" value="F:oxidoreductase activity"/>
    <property type="evidence" value="ECO:0007669"/>
    <property type="project" value="UniProtKB-KW"/>
</dbReference>
<reference evidence="3 4" key="1">
    <citation type="submission" date="2018-11" db="EMBL/GenBank/DDBJ databases">
        <title>Genomic Encyclopedia of Type Strains, Phase IV (KMG-IV): sequencing the most valuable type-strain genomes for metagenomic binning, comparative biology and taxonomic classification.</title>
        <authorList>
            <person name="Goeker M."/>
        </authorList>
    </citation>
    <scope>NUCLEOTIDE SEQUENCE [LARGE SCALE GENOMIC DNA]</scope>
    <source>
        <strain evidence="3 4">DSM 5900</strain>
    </source>
</reference>
<dbReference type="PANTHER" id="PTHR43364">
    <property type="entry name" value="NADH-SPECIFIC METHYLGLYOXAL REDUCTASE-RELATED"/>
    <property type="match status" value="1"/>
</dbReference>
<dbReference type="InterPro" id="IPR050523">
    <property type="entry name" value="AKR_Detox_Biosynth"/>
</dbReference>
<dbReference type="RefSeq" id="WP_123694713.1">
    <property type="nucleotide sequence ID" value="NZ_AP019700.1"/>
</dbReference>
<evidence type="ECO:0000313" key="3">
    <source>
        <dbReference type="EMBL" id="ROP81102.1"/>
    </source>
</evidence>
<dbReference type="InterPro" id="IPR036812">
    <property type="entry name" value="NAD(P)_OxRdtase_dom_sf"/>
</dbReference>
<dbReference type="Pfam" id="PF00248">
    <property type="entry name" value="Aldo_ket_red"/>
    <property type="match status" value="1"/>
</dbReference>
<name>A0A3N1KP97_9PROT</name>
<dbReference type="EMBL" id="RJKX01000018">
    <property type="protein sequence ID" value="ROP81102.1"/>
    <property type="molecule type" value="Genomic_DNA"/>
</dbReference>
<feature type="domain" description="NADP-dependent oxidoreductase" evidence="2">
    <location>
        <begin position="16"/>
        <end position="310"/>
    </location>
</feature>
<dbReference type="PANTHER" id="PTHR43364:SF4">
    <property type="entry name" value="NAD(P)-LINKED OXIDOREDUCTASE SUPERFAMILY PROTEIN"/>
    <property type="match status" value="1"/>
</dbReference>
<dbReference type="AlphaFoldDB" id="A0A3N1KP97"/>
<dbReference type="FunFam" id="3.20.20.100:FF:000004">
    <property type="entry name" value="Oxidoreductase, aldo/keto reductase"/>
    <property type="match status" value="1"/>
</dbReference>
<evidence type="ECO:0000259" key="2">
    <source>
        <dbReference type="Pfam" id="PF00248"/>
    </source>
</evidence>
<dbReference type="GO" id="GO:0005829">
    <property type="term" value="C:cytosol"/>
    <property type="evidence" value="ECO:0007669"/>
    <property type="project" value="UniProtKB-ARBA"/>
</dbReference>
<dbReference type="Proteomes" id="UP000278222">
    <property type="component" value="Unassembled WGS sequence"/>
</dbReference>
<evidence type="ECO:0000256" key="1">
    <source>
        <dbReference type="ARBA" id="ARBA00023002"/>
    </source>
</evidence>
<dbReference type="InterPro" id="IPR023210">
    <property type="entry name" value="NADP_OxRdtase_dom"/>
</dbReference>
<dbReference type="OrthoDB" id="9773828at2"/>
<dbReference type="Gene3D" id="3.20.20.100">
    <property type="entry name" value="NADP-dependent oxidoreductase domain"/>
    <property type="match status" value="1"/>
</dbReference>
<proteinExistence type="predicted"/>
<gene>
    <name evidence="3" type="ORF">EDC65_4957</name>
</gene>
<dbReference type="InterPro" id="IPR020471">
    <property type="entry name" value="AKR"/>
</dbReference>
<keyword evidence="1" id="KW-0560">Oxidoreductase</keyword>
<keyword evidence="4" id="KW-1185">Reference proteome</keyword>
<comment type="caution">
    <text evidence="3">The sequence shown here is derived from an EMBL/GenBank/DDBJ whole genome shotgun (WGS) entry which is preliminary data.</text>
</comment>
<dbReference type="SUPFAM" id="SSF51430">
    <property type="entry name" value="NAD(P)-linked oxidoreductase"/>
    <property type="match status" value="1"/>
</dbReference>
<dbReference type="PROSITE" id="PS51257">
    <property type="entry name" value="PROKAR_LIPOPROTEIN"/>
    <property type="match status" value="1"/>
</dbReference>
<organism evidence="3 4">
    <name type="scientific">Stella humosa</name>
    <dbReference type="NCBI Taxonomy" id="94"/>
    <lineage>
        <taxon>Bacteria</taxon>
        <taxon>Pseudomonadati</taxon>
        <taxon>Pseudomonadota</taxon>
        <taxon>Alphaproteobacteria</taxon>
        <taxon>Rhodospirillales</taxon>
        <taxon>Stellaceae</taxon>
        <taxon>Stella</taxon>
    </lineage>
</organism>